<dbReference type="OrthoDB" id="2142213at2759"/>
<evidence type="ECO:0000256" key="1">
    <source>
        <dbReference type="SAM" id="SignalP"/>
    </source>
</evidence>
<feature type="signal peptide" evidence="1">
    <location>
        <begin position="1"/>
        <end position="17"/>
    </location>
</feature>
<keyword evidence="3" id="KW-1185">Reference proteome</keyword>
<keyword evidence="1" id="KW-0732">Signal</keyword>
<reference evidence="2" key="1">
    <citation type="journal article" date="2020" name="Stud. Mycol.">
        <title>101 Dothideomycetes genomes: a test case for predicting lifestyles and emergence of pathogens.</title>
        <authorList>
            <person name="Haridas S."/>
            <person name="Albert R."/>
            <person name="Binder M."/>
            <person name="Bloem J."/>
            <person name="Labutti K."/>
            <person name="Salamov A."/>
            <person name="Andreopoulos B."/>
            <person name="Baker S."/>
            <person name="Barry K."/>
            <person name="Bills G."/>
            <person name="Bluhm B."/>
            <person name="Cannon C."/>
            <person name="Castanera R."/>
            <person name="Culley D."/>
            <person name="Daum C."/>
            <person name="Ezra D."/>
            <person name="Gonzalez J."/>
            <person name="Henrissat B."/>
            <person name="Kuo A."/>
            <person name="Liang C."/>
            <person name="Lipzen A."/>
            <person name="Lutzoni F."/>
            <person name="Magnuson J."/>
            <person name="Mondo S."/>
            <person name="Nolan M."/>
            <person name="Ohm R."/>
            <person name="Pangilinan J."/>
            <person name="Park H.-J."/>
            <person name="Ramirez L."/>
            <person name="Alfaro M."/>
            <person name="Sun H."/>
            <person name="Tritt A."/>
            <person name="Yoshinaga Y."/>
            <person name="Zwiers L.-H."/>
            <person name="Turgeon B."/>
            <person name="Goodwin S."/>
            <person name="Spatafora J."/>
            <person name="Crous P."/>
            <person name="Grigoriev I."/>
        </authorList>
    </citation>
    <scope>NUCLEOTIDE SEQUENCE</scope>
    <source>
        <strain evidence="2">CBS 109.77</strain>
    </source>
</reference>
<sequence>MVHLKTALHALIELVCAGTLAIPAPSIPLPPLLVRDVERLNKSILQPALPDLSPGLIANLNGSIEKIKRWDNGMINEDCKKWMTSIGAVNLKTDVEMYNITFSDCAQPWVMCRHKFASYKIDATAVAFARIPVLMRSHIRHVIMLPATNHNGKSISNDLDNVVVMGDPTFHEFVVGVAKSMDSHGFDRTVGPFSKSPKWQSAFDRDTAVPNSLASLNQQENLAQLVAIALYDTHVPNGIKGVVPQWEKIRNQYEEIEKDAFNNEFTEYGEREGLKCKDRARDSEIIPVWRG</sequence>
<protein>
    <recommendedName>
        <fullName evidence="4">HNH nuclease domain-containing protein</fullName>
    </recommendedName>
</protein>
<gene>
    <name evidence="2" type="ORF">K505DRAFT_378362</name>
</gene>
<dbReference type="Proteomes" id="UP000799757">
    <property type="component" value="Unassembled WGS sequence"/>
</dbReference>
<name>A0A6A6WZ66_9PLEO</name>
<dbReference type="EMBL" id="MU002153">
    <property type="protein sequence ID" value="KAF2789224.1"/>
    <property type="molecule type" value="Genomic_DNA"/>
</dbReference>
<feature type="chain" id="PRO_5025667909" description="HNH nuclease domain-containing protein" evidence="1">
    <location>
        <begin position="18"/>
        <end position="291"/>
    </location>
</feature>
<organism evidence="2 3">
    <name type="scientific">Melanomma pulvis-pyrius CBS 109.77</name>
    <dbReference type="NCBI Taxonomy" id="1314802"/>
    <lineage>
        <taxon>Eukaryota</taxon>
        <taxon>Fungi</taxon>
        <taxon>Dikarya</taxon>
        <taxon>Ascomycota</taxon>
        <taxon>Pezizomycotina</taxon>
        <taxon>Dothideomycetes</taxon>
        <taxon>Pleosporomycetidae</taxon>
        <taxon>Pleosporales</taxon>
        <taxon>Melanommataceae</taxon>
        <taxon>Melanomma</taxon>
    </lineage>
</organism>
<evidence type="ECO:0008006" key="4">
    <source>
        <dbReference type="Google" id="ProtNLM"/>
    </source>
</evidence>
<evidence type="ECO:0000313" key="3">
    <source>
        <dbReference type="Proteomes" id="UP000799757"/>
    </source>
</evidence>
<evidence type="ECO:0000313" key="2">
    <source>
        <dbReference type="EMBL" id="KAF2789224.1"/>
    </source>
</evidence>
<accession>A0A6A6WZ66</accession>
<proteinExistence type="predicted"/>
<dbReference type="AlphaFoldDB" id="A0A6A6WZ66"/>